<proteinExistence type="inferred from homology"/>
<dbReference type="Gene3D" id="1.20.58.1000">
    <property type="entry name" value="Metal-sensitive repressor, helix protomer"/>
    <property type="match status" value="1"/>
</dbReference>
<evidence type="ECO:0000313" key="2">
    <source>
        <dbReference type="EMBL" id="OGG95441.1"/>
    </source>
</evidence>
<comment type="caution">
    <text evidence="2">The sequence shown here is derived from an EMBL/GenBank/DDBJ whole genome shotgun (WGS) entry which is preliminary data.</text>
</comment>
<evidence type="ECO:0000313" key="3">
    <source>
        <dbReference type="Proteomes" id="UP000178449"/>
    </source>
</evidence>
<dbReference type="STRING" id="1817772.A2527_04860"/>
<comment type="similarity">
    <text evidence="1">Belongs to the FrmR/RcnR family.</text>
</comment>
<dbReference type="PANTHER" id="PTHR33677">
    <property type="entry name" value="TRANSCRIPTIONAL REPRESSOR FRMR-RELATED"/>
    <property type="match status" value="1"/>
</dbReference>
<dbReference type="AlphaFoldDB" id="A0A1F6GBE6"/>
<dbReference type="GO" id="GO:0003677">
    <property type="term" value="F:DNA binding"/>
    <property type="evidence" value="ECO:0007669"/>
    <property type="project" value="InterPro"/>
</dbReference>
<dbReference type="GO" id="GO:0045892">
    <property type="term" value="P:negative regulation of DNA-templated transcription"/>
    <property type="evidence" value="ECO:0007669"/>
    <property type="project" value="UniProtKB-ARBA"/>
</dbReference>
<sequence>MFPNHQDQLKRLNKIEGQIKGIARMIEERRYCVDILTQIKAAKSALEQIELGVLEGHLRHCVNDAAQAEGGEFEQKIEEIMKLISYPR</sequence>
<dbReference type="InterPro" id="IPR003735">
    <property type="entry name" value="Metal_Tscrpt_repr"/>
</dbReference>
<accession>A0A1F6GBE6</accession>
<dbReference type="CDD" id="cd10148">
    <property type="entry name" value="CsoR-like_DUF156"/>
    <property type="match status" value="1"/>
</dbReference>
<dbReference type="EMBL" id="MFNE01000023">
    <property type="protein sequence ID" value="OGG95441.1"/>
    <property type="molecule type" value="Genomic_DNA"/>
</dbReference>
<dbReference type="InterPro" id="IPR038390">
    <property type="entry name" value="Metal_Tscrpt_repr_sf"/>
</dbReference>
<protein>
    <recommendedName>
        <fullName evidence="4">Transcriptional regulator</fullName>
    </recommendedName>
</protein>
<dbReference type="Proteomes" id="UP000178449">
    <property type="component" value="Unassembled WGS sequence"/>
</dbReference>
<gene>
    <name evidence="2" type="ORF">A2527_04860</name>
</gene>
<evidence type="ECO:0008006" key="4">
    <source>
        <dbReference type="Google" id="ProtNLM"/>
    </source>
</evidence>
<dbReference type="Pfam" id="PF02583">
    <property type="entry name" value="Trns_repr_metal"/>
    <property type="match status" value="1"/>
</dbReference>
<evidence type="ECO:0000256" key="1">
    <source>
        <dbReference type="ARBA" id="ARBA00005260"/>
    </source>
</evidence>
<dbReference type="GO" id="GO:0046872">
    <property type="term" value="F:metal ion binding"/>
    <property type="evidence" value="ECO:0007669"/>
    <property type="project" value="InterPro"/>
</dbReference>
<reference evidence="2 3" key="1">
    <citation type="journal article" date="2016" name="Nat. Commun.">
        <title>Thousands of microbial genomes shed light on interconnected biogeochemical processes in an aquifer system.</title>
        <authorList>
            <person name="Anantharaman K."/>
            <person name="Brown C.T."/>
            <person name="Hug L.A."/>
            <person name="Sharon I."/>
            <person name="Castelle C.J."/>
            <person name="Probst A.J."/>
            <person name="Thomas B.C."/>
            <person name="Singh A."/>
            <person name="Wilkins M.J."/>
            <person name="Karaoz U."/>
            <person name="Brodie E.L."/>
            <person name="Williams K.H."/>
            <person name="Hubbard S.S."/>
            <person name="Banfield J.F."/>
        </authorList>
    </citation>
    <scope>NUCLEOTIDE SEQUENCE [LARGE SCALE GENOMIC DNA]</scope>
</reference>
<name>A0A1F6GBE6_9PROT</name>
<organism evidence="2 3">
    <name type="scientific">Candidatus Lambdaproteobacteria bacterium RIFOXYD2_FULL_50_16</name>
    <dbReference type="NCBI Taxonomy" id="1817772"/>
    <lineage>
        <taxon>Bacteria</taxon>
        <taxon>Pseudomonadati</taxon>
        <taxon>Pseudomonadota</taxon>
        <taxon>Candidatus Lambdaproteobacteria</taxon>
    </lineage>
</organism>
<dbReference type="PANTHER" id="PTHR33677:SF3">
    <property type="entry name" value="COPPER-SENSING TRANSCRIPTIONAL REPRESSOR RICR"/>
    <property type="match status" value="1"/>
</dbReference>